<keyword evidence="4" id="KW-0812">Transmembrane</keyword>
<dbReference type="AlphaFoldDB" id="A0AAV4TFK3"/>
<feature type="domain" description="Thioester reductase (TE)" evidence="6">
    <location>
        <begin position="109"/>
        <end position="380"/>
    </location>
</feature>
<dbReference type="Gene3D" id="3.40.50.720">
    <property type="entry name" value="NAD(P)-binding Rossmann-like Domain"/>
    <property type="match status" value="1"/>
</dbReference>
<dbReference type="PANTHER" id="PTHR11011:SF116">
    <property type="entry name" value="FATTY ACYL-COA REDUCTASE CG5065-RELATED"/>
    <property type="match status" value="1"/>
</dbReference>
<dbReference type="GO" id="GO:0035336">
    <property type="term" value="P:long-chain fatty-acyl-CoA metabolic process"/>
    <property type="evidence" value="ECO:0007669"/>
    <property type="project" value="TreeGrafter"/>
</dbReference>
<dbReference type="GO" id="GO:0005777">
    <property type="term" value="C:peroxisome"/>
    <property type="evidence" value="ECO:0007669"/>
    <property type="project" value="TreeGrafter"/>
</dbReference>
<comment type="caution">
    <text evidence="7">The sequence shown here is derived from an EMBL/GenBank/DDBJ whole genome shotgun (WGS) entry which is preliminary data.</text>
</comment>
<dbReference type="PANTHER" id="PTHR11011">
    <property type="entry name" value="MALE STERILITY PROTEIN 2-RELATED"/>
    <property type="match status" value="1"/>
</dbReference>
<evidence type="ECO:0000313" key="8">
    <source>
        <dbReference type="Proteomes" id="UP001054945"/>
    </source>
</evidence>
<evidence type="ECO:0000313" key="7">
    <source>
        <dbReference type="EMBL" id="GIY44171.1"/>
    </source>
</evidence>
<evidence type="ECO:0000256" key="4">
    <source>
        <dbReference type="RuleBase" id="RU363097"/>
    </source>
</evidence>
<dbReference type="InterPro" id="IPR013120">
    <property type="entry name" value="FAR_NAD-bd"/>
</dbReference>
<dbReference type="InterPro" id="IPR033640">
    <property type="entry name" value="FAR_C"/>
</dbReference>
<organism evidence="7 8">
    <name type="scientific">Caerostris extrusa</name>
    <name type="common">Bark spider</name>
    <name type="synonym">Caerostris bankana</name>
    <dbReference type="NCBI Taxonomy" id="172846"/>
    <lineage>
        <taxon>Eukaryota</taxon>
        <taxon>Metazoa</taxon>
        <taxon>Ecdysozoa</taxon>
        <taxon>Arthropoda</taxon>
        <taxon>Chelicerata</taxon>
        <taxon>Arachnida</taxon>
        <taxon>Araneae</taxon>
        <taxon>Araneomorphae</taxon>
        <taxon>Entelegynae</taxon>
        <taxon>Araneoidea</taxon>
        <taxon>Araneidae</taxon>
        <taxon>Caerostris</taxon>
    </lineage>
</organism>
<dbReference type="GO" id="GO:0080019">
    <property type="term" value="F:alcohol-forming very long-chain fatty acyl-CoA reductase activity"/>
    <property type="evidence" value="ECO:0007669"/>
    <property type="project" value="InterPro"/>
</dbReference>
<protein>
    <recommendedName>
        <fullName evidence="4">Fatty acyl-CoA reductase</fullName>
        <ecNumber evidence="4">1.2.1.84</ecNumber>
    </recommendedName>
</protein>
<reference evidence="7 8" key="1">
    <citation type="submission" date="2021-06" db="EMBL/GenBank/DDBJ databases">
        <title>Caerostris extrusa draft genome.</title>
        <authorList>
            <person name="Kono N."/>
            <person name="Arakawa K."/>
        </authorList>
    </citation>
    <scope>NUCLEOTIDE SEQUENCE [LARGE SCALE GENOMIC DNA]</scope>
</reference>
<keyword evidence="4" id="KW-0472">Membrane</keyword>
<dbReference type="Pfam" id="PF07993">
    <property type="entry name" value="NAD_binding_4"/>
    <property type="match status" value="1"/>
</dbReference>
<keyword evidence="2 4" id="KW-0444">Lipid biosynthesis</keyword>
<comment type="function">
    <text evidence="4">Catalyzes the reduction of fatty acyl-CoA to fatty alcohols.</text>
</comment>
<dbReference type="Pfam" id="PF03015">
    <property type="entry name" value="Sterile"/>
    <property type="match status" value="1"/>
</dbReference>
<dbReference type="EMBL" id="BPLR01011101">
    <property type="protein sequence ID" value="GIY44171.1"/>
    <property type="molecule type" value="Genomic_DNA"/>
</dbReference>
<dbReference type="InterPro" id="IPR036291">
    <property type="entry name" value="NAD(P)-bd_dom_sf"/>
</dbReference>
<dbReference type="CDD" id="cd09071">
    <property type="entry name" value="FAR_C"/>
    <property type="match status" value="1"/>
</dbReference>
<evidence type="ECO:0000259" key="6">
    <source>
        <dbReference type="Pfam" id="PF07993"/>
    </source>
</evidence>
<keyword evidence="4" id="KW-0560">Oxidoreductase</keyword>
<name>A0AAV4TFK3_CAEEX</name>
<dbReference type="Proteomes" id="UP001054945">
    <property type="component" value="Unassembled WGS sequence"/>
</dbReference>
<dbReference type="InterPro" id="IPR026055">
    <property type="entry name" value="FAR"/>
</dbReference>
<evidence type="ECO:0000256" key="3">
    <source>
        <dbReference type="ARBA" id="ARBA00023098"/>
    </source>
</evidence>
<keyword evidence="3 4" id="KW-0443">Lipid metabolism</keyword>
<comment type="catalytic activity">
    <reaction evidence="4">
        <text>a long-chain fatty acyl-CoA + 2 NADPH + 2 H(+) = a long-chain primary fatty alcohol + 2 NADP(+) + CoA</text>
        <dbReference type="Rhea" id="RHEA:52716"/>
        <dbReference type="ChEBI" id="CHEBI:15378"/>
        <dbReference type="ChEBI" id="CHEBI:57287"/>
        <dbReference type="ChEBI" id="CHEBI:57783"/>
        <dbReference type="ChEBI" id="CHEBI:58349"/>
        <dbReference type="ChEBI" id="CHEBI:77396"/>
        <dbReference type="ChEBI" id="CHEBI:83139"/>
        <dbReference type="EC" id="1.2.1.84"/>
    </reaction>
</comment>
<evidence type="ECO:0000259" key="5">
    <source>
        <dbReference type="Pfam" id="PF03015"/>
    </source>
</evidence>
<dbReference type="EC" id="1.2.1.84" evidence="4"/>
<evidence type="ECO:0000256" key="1">
    <source>
        <dbReference type="ARBA" id="ARBA00005928"/>
    </source>
</evidence>
<dbReference type="GO" id="GO:0102965">
    <property type="term" value="F:alcohol-forming long-chain fatty acyl-CoA reductase activity"/>
    <property type="evidence" value="ECO:0007669"/>
    <property type="project" value="UniProtKB-EC"/>
</dbReference>
<accession>A0AAV4TFK3</accession>
<feature type="transmembrane region" description="Helical" evidence="4">
    <location>
        <begin position="563"/>
        <end position="585"/>
    </location>
</feature>
<evidence type="ECO:0000256" key="2">
    <source>
        <dbReference type="ARBA" id="ARBA00022516"/>
    </source>
</evidence>
<proteinExistence type="inferred from homology"/>
<feature type="domain" description="Fatty acyl-CoA reductase C-terminal" evidence="5">
    <location>
        <begin position="456"/>
        <end position="535"/>
    </location>
</feature>
<keyword evidence="8" id="KW-1185">Reference proteome</keyword>
<dbReference type="SUPFAM" id="SSF51735">
    <property type="entry name" value="NAD(P)-binding Rossmann-fold domains"/>
    <property type="match status" value="1"/>
</dbReference>
<keyword evidence="4" id="KW-1133">Transmembrane helix</keyword>
<gene>
    <name evidence="7" type="primary">FAR1</name>
    <name evidence="7" type="ORF">CEXT_811451</name>
</gene>
<dbReference type="CDD" id="cd05236">
    <property type="entry name" value="FAR-N_SDR_e"/>
    <property type="match status" value="1"/>
</dbReference>
<keyword evidence="4" id="KW-0521">NADP</keyword>
<comment type="similarity">
    <text evidence="1 4">Belongs to the fatty acyl-CoA reductase family.</text>
</comment>
<sequence length="590" mass="67635">MWRIGWNFKRCWTENCGRTVLEGTETEMDSQWYCPNTAVGGKVLTDFIVSTSRALFFSDFGHQRISLHPKPASFSEVHLVGKMSPSSQDRSERSGTRIAEVFEGKSVFLTGAAGFVGAVLLESLLRCCPGIKTVYILLRSKKDVSPENRKEQIFQKKIFDQLKSENSKSFEKVRVMSGDISKPDLGMDQEDIEEIIEEVSFVFHCAAIISFMKPLRYILSHNTVGLNTVVELCKKLKQLDALVYTSTAYSNSNHLKTLMREHIYPLPFPAQDFLDAVEKEDDDRLQELVNECKPDWPNWYTFSKCLAENVIREKASDLPVAIVRPSIVSSTWKKPIAGYVEGGSGLTGISTAVGKGFVRVIRCNDKCRLNFAPVDSVANAHLAAAWAICTKRMSSPLVMNCASRTDDHLDIRMPKLVHVLSNLAVTNPMPKAFSKFAVPACVSNDYYYQILSLYEHYIPAYVIDFMLKVMGKKPRLAYMYRFFDTMMSCLNYFTSNEFNFERDNLEHIDRMLHPDDSELLVLNWSKVNFEEYAHAIPRVASFYQWDTDQKSFEERQNVINQRYMIITTIKVGFLLLCFLVLYWFFMMICY</sequence>